<dbReference type="EMBL" id="QFPW01000014">
    <property type="protein sequence ID" value="PZQ47956.1"/>
    <property type="molecule type" value="Genomic_DNA"/>
</dbReference>
<dbReference type="Gene3D" id="1.10.10.10">
    <property type="entry name" value="Winged helix-like DNA-binding domain superfamily/Winged helix DNA-binding domain"/>
    <property type="match status" value="1"/>
</dbReference>
<proteinExistence type="predicted"/>
<evidence type="ECO:0000256" key="2">
    <source>
        <dbReference type="ARBA" id="ARBA00023125"/>
    </source>
</evidence>
<keyword evidence="2" id="KW-0238">DNA-binding</keyword>
<dbReference type="InterPro" id="IPR019888">
    <property type="entry name" value="Tscrpt_reg_AsnC-like"/>
</dbReference>
<dbReference type="SMART" id="SM00344">
    <property type="entry name" value="HTH_ASNC"/>
    <property type="match status" value="1"/>
</dbReference>
<dbReference type="GO" id="GO:0043565">
    <property type="term" value="F:sequence-specific DNA binding"/>
    <property type="evidence" value="ECO:0007669"/>
    <property type="project" value="InterPro"/>
</dbReference>
<organism evidence="5 6">
    <name type="scientific">Rhodovulum sulfidophilum</name>
    <name type="common">Rhodobacter sulfidophilus</name>
    <dbReference type="NCBI Taxonomy" id="35806"/>
    <lineage>
        <taxon>Bacteria</taxon>
        <taxon>Pseudomonadati</taxon>
        <taxon>Pseudomonadota</taxon>
        <taxon>Alphaproteobacteria</taxon>
        <taxon>Rhodobacterales</taxon>
        <taxon>Paracoccaceae</taxon>
        <taxon>Rhodovulum</taxon>
    </lineage>
</organism>
<dbReference type="Proteomes" id="UP000249185">
    <property type="component" value="Unassembled WGS sequence"/>
</dbReference>
<evidence type="ECO:0000313" key="5">
    <source>
        <dbReference type="EMBL" id="PZQ47956.1"/>
    </source>
</evidence>
<evidence type="ECO:0000313" key="6">
    <source>
        <dbReference type="Proteomes" id="UP000249185"/>
    </source>
</evidence>
<dbReference type="Pfam" id="PF13412">
    <property type="entry name" value="HTH_24"/>
    <property type="match status" value="1"/>
</dbReference>
<gene>
    <name evidence="5" type="ORF">DI556_15780</name>
</gene>
<dbReference type="GO" id="GO:0006355">
    <property type="term" value="P:regulation of DNA-templated transcription"/>
    <property type="evidence" value="ECO:0007669"/>
    <property type="project" value="UniProtKB-ARBA"/>
</dbReference>
<dbReference type="InterPro" id="IPR011008">
    <property type="entry name" value="Dimeric_a/b-barrel"/>
</dbReference>
<protein>
    <submittedName>
        <fullName evidence="5">AsnC family transcriptional regulator</fullName>
    </submittedName>
</protein>
<keyword evidence="1" id="KW-0805">Transcription regulation</keyword>
<dbReference type="InterPro" id="IPR019887">
    <property type="entry name" value="Tscrpt_reg_AsnC/Lrp_C"/>
</dbReference>
<dbReference type="InterPro" id="IPR036390">
    <property type="entry name" value="WH_DNA-bd_sf"/>
</dbReference>
<dbReference type="PANTHER" id="PTHR30154">
    <property type="entry name" value="LEUCINE-RESPONSIVE REGULATORY PROTEIN"/>
    <property type="match status" value="1"/>
</dbReference>
<reference evidence="5 6" key="1">
    <citation type="submission" date="2017-08" db="EMBL/GenBank/DDBJ databases">
        <title>Infants hospitalized years apart are colonized by the same room-sourced microbial strains.</title>
        <authorList>
            <person name="Brooks B."/>
            <person name="Olm M.R."/>
            <person name="Firek B.A."/>
            <person name="Baker R."/>
            <person name="Thomas B.C."/>
            <person name="Morowitz M.J."/>
            <person name="Banfield J.F."/>
        </authorList>
    </citation>
    <scope>NUCLEOTIDE SEQUENCE [LARGE SCALE GENOMIC DNA]</scope>
    <source>
        <strain evidence="5">S2_005_002_R2_34</strain>
    </source>
</reference>
<dbReference type="InterPro" id="IPR000485">
    <property type="entry name" value="AsnC-type_HTH_dom"/>
</dbReference>
<dbReference type="AlphaFoldDB" id="A0A2W5N3J0"/>
<dbReference type="GO" id="GO:0043200">
    <property type="term" value="P:response to amino acid"/>
    <property type="evidence" value="ECO:0007669"/>
    <property type="project" value="TreeGrafter"/>
</dbReference>
<dbReference type="PANTHER" id="PTHR30154:SF34">
    <property type="entry name" value="TRANSCRIPTIONAL REGULATOR AZLB"/>
    <property type="match status" value="1"/>
</dbReference>
<evidence type="ECO:0000259" key="4">
    <source>
        <dbReference type="PROSITE" id="PS50956"/>
    </source>
</evidence>
<dbReference type="Gene3D" id="3.30.70.920">
    <property type="match status" value="1"/>
</dbReference>
<dbReference type="GO" id="GO:0005829">
    <property type="term" value="C:cytosol"/>
    <property type="evidence" value="ECO:0007669"/>
    <property type="project" value="TreeGrafter"/>
</dbReference>
<keyword evidence="3" id="KW-0804">Transcription</keyword>
<accession>A0A2W5N3J0</accession>
<sequence>MHELDDIDRRLLRLLQEDAGMPVAELAERAGLSAGPCWRRIEKMERAGVILGRAIEIDPRALGYEVRVFLRVVLDKAASNAFDAFLAAAKALPEVIAIETLLGRVDIRMDVVARDLGHYQEIYRDRILALPHIAEIDALMLVSELKNSARLPI</sequence>
<comment type="caution">
    <text evidence="5">The sequence shown here is derived from an EMBL/GenBank/DDBJ whole genome shotgun (WGS) entry which is preliminary data.</text>
</comment>
<dbReference type="InterPro" id="IPR011991">
    <property type="entry name" value="ArsR-like_HTH"/>
</dbReference>
<evidence type="ECO:0000256" key="1">
    <source>
        <dbReference type="ARBA" id="ARBA00023015"/>
    </source>
</evidence>
<dbReference type="SUPFAM" id="SSF46785">
    <property type="entry name" value="Winged helix' DNA-binding domain"/>
    <property type="match status" value="1"/>
</dbReference>
<dbReference type="InterPro" id="IPR036388">
    <property type="entry name" value="WH-like_DNA-bd_sf"/>
</dbReference>
<dbReference type="SUPFAM" id="SSF54909">
    <property type="entry name" value="Dimeric alpha+beta barrel"/>
    <property type="match status" value="1"/>
</dbReference>
<evidence type="ECO:0000256" key="3">
    <source>
        <dbReference type="ARBA" id="ARBA00023163"/>
    </source>
</evidence>
<dbReference type="Pfam" id="PF01037">
    <property type="entry name" value="AsnC_trans_reg"/>
    <property type="match status" value="1"/>
</dbReference>
<feature type="domain" description="HTH asnC-type" evidence="4">
    <location>
        <begin position="4"/>
        <end position="65"/>
    </location>
</feature>
<dbReference type="PRINTS" id="PR00033">
    <property type="entry name" value="HTHASNC"/>
</dbReference>
<dbReference type="CDD" id="cd00090">
    <property type="entry name" value="HTH_ARSR"/>
    <property type="match status" value="1"/>
</dbReference>
<name>A0A2W5N3J0_RHOSU</name>
<dbReference type="PROSITE" id="PS50956">
    <property type="entry name" value="HTH_ASNC_2"/>
    <property type="match status" value="1"/>
</dbReference>